<proteinExistence type="predicted"/>
<dbReference type="AlphaFoldDB" id="A0A9W7TWT4"/>
<protein>
    <submittedName>
        <fullName evidence="4">SAVED domain-containing protein</fullName>
    </submittedName>
</protein>
<keyword evidence="5" id="KW-1185">Reference proteome</keyword>
<dbReference type="Pfam" id="PF18145">
    <property type="entry name" value="SAVED"/>
    <property type="match status" value="1"/>
</dbReference>
<keyword evidence="1" id="KW-0472">Membrane</keyword>
<feature type="transmembrane region" description="Helical" evidence="1">
    <location>
        <begin position="74"/>
        <end position="96"/>
    </location>
</feature>
<evidence type="ECO:0000313" key="4">
    <source>
        <dbReference type="EMBL" id="KAA0679576.1"/>
    </source>
</evidence>
<sequence length="388" mass="42739">MSLLHKVFDTLLTAVSKVVDFALRRRSFPLRIFRAGLILIGASVAGSWVSSLFYADDVRALSLHIEISGGTPELITWLAFIIGLVLTAVGGVWEAIRFAEEERKEEERRARRRVVVIEQRGLAKSSGSPLKDALPKDVVGVPQSILLDHTPYVENNSVTDPERVVGEVATVRHDLERSVSDVAREDVTVVYGGVSPVPLTFLAGFLLDDDGAVRIVDWDRGEARWRSLDGADDGERFIVDGFDRVPRGAAEVAVAVEVSYAVDADAVGRSLGAVPVVRLSLPTIDKDNHWSDAKQRALAAQFLKVVSDLGNRGVRTIHLFLVAQNSVVFRLGQRYDQRNLPEVLVHQYEKTANPPHPWAVKMPTHGINRPVVVRRAPLAVQHPTDRSA</sequence>
<organism evidence="4 5">
    <name type="scientific">Roseomonas genomospecies 6</name>
    <dbReference type="NCBI Taxonomy" id="214106"/>
    <lineage>
        <taxon>Bacteria</taxon>
        <taxon>Pseudomonadati</taxon>
        <taxon>Pseudomonadota</taxon>
        <taxon>Alphaproteobacteria</taxon>
        <taxon>Acetobacterales</taxon>
        <taxon>Roseomonadaceae</taxon>
        <taxon>Roseomonas</taxon>
    </lineage>
</organism>
<dbReference type="Pfam" id="PF18303">
    <property type="entry name" value="Saf_2TM"/>
    <property type="match status" value="1"/>
</dbReference>
<feature type="transmembrane region" description="Helical" evidence="1">
    <location>
        <begin position="32"/>
        <end position="54"/>
    </location>
</feature>
<reference evidence="4 5" key="1">
    <citation type="submission" date="2018-07" db="EMBL/GenBank/DDBJ databases">
        <title>Genome sequence of Azospirillum sp. ATCC 49961.</title>
        <authorList>
            <person name="Sant'Anna F.H."/>
            <person name="Baldani J.I."/>
            <person name="Zilli J.E."/>
            <person name="Reis V.M."/>
            <person name="Hartmann A."/>
            <person name="Cruz L."/>
            <person name="de Souza E.M."/>
            <person name="de Oliveira Pedrosa F."/>
            <person name="Passaglia L.M.P."/>
        </authorList>
    </citation>
    <scope>NUCLEOTIDE SEQUENCE [LARGE SCALE GENOMIC DNA]</scope>
    <source>
        <strain evidence="4 5">ATCC 49961</strain>
    </source>
</reference>
<accession>A0A9W7TWT4</accession>
<dbReference type="InterPro" id="IPR040836">
    <property type="entry name" value="SAVED"/>
</dbReference>
<gene>
    <name evidence="4" type="ORF">DS843_16720</name>
</gene>
<name>A0A9W7TWT4_9PROT</name>
<dbReference type="InterPro" id="IPR041167">
    <property type="entry name" value="Saf_2TM"/>
</dbReference>
<evidence type="ECO:0000313" key="5">
    <source>
        <dbReference type="Proteomes" id="UP000480854"/>
    </source>
</evidence>
<dbReference type="RefSeq" id="WP_149470011.1">
    <property type="nucleotide sequence ID" value="NZ_QOKW01000012.1"/>
</dbReference>
<dbReference type="Proteomes" id="UP000480854">
    <property type="component" value="Unassembled WGS sequence"/>
</dbReference>
<dbReference type="EMBL" id="QOKW01000012">
    <property type="protein sequence ID" value="KAA0679576.1"/>
    <property type="molecule type" value="Genomic_DNA"/>
</dbReference>
<feature type="domain" description="SMODS-associated and fused to various effectors" evidence="2">
    <location>
        <begin position="174"/>
        <end position="362"/>
    </location>
</feature>
<dbReference type="OrthoDB" id="8687383at2"/>
<keyword evidence="1" id="KW-0812">Transmembrane</keyword>
<evidence type="ECO:0000259" key="3">
    <source>
        <dbReference type="Pfam" id="PF18303"/>
    </source>
</evidence>
<dbReference type="NCBIfam" id="NF033611">
    <property type="entry name" value="SAVED"/>
    <property type="match status" value="1"/>
</dbReference>
<evidence type="ECO:0000256" key="1">
    <source>
        <dbReference type="SAM" id="Phobius"/>
    </source>
</evidence>
<keyword evidence="1" id="KW-1133">Transmembrane helix</keyword>
<feature type="domain" description="SAVED-fused 2TM effector" evidence="3">
    <location>
        <begin position="12"/>
        <end position="163"/>
    </location>
</feature>
<comment type="caution">
    <text evidence="4">The sequence shown here is derived from an EMBL/GenBank/DDBJ whole genome shotgun (WGS) entry which is preliminary data.</text>
</comment>
<evidence type="ECO:0000259" key="2">
    <source>
        <dbReference type="Pfam" id="PF18145"/>
    </source>
</evidence>